<evidence type="ECO:0000313" key="2">
    <source>
        <dbReference type="EMBL" id="SES95951.1"/>
    </source>
</evidence>
<dbReference type="AlphaFoldDB" id="A0A1I0ANL1"/>
<evidence type="ECO:0008006" key="4">
    <source>
        <dbReference type="Google" id="ProtNLM"/>
    </source>
</evidence>
<feature type="chain" id="PRO_5010216710" description="Lipoprotein" evidence="1">
    <location>
        <begin position="26"/>
        <end position="264"/>
    </location>
</feature>
<feature type="signal peptide" evidence="1">
    <location>
        <begin position="1"/>
        <end position="25"/>
    </location>
</feature>
<sequence length="264" mass="29842">MNHAKSFFKTSVLCFVLLTFLSGCAKDYSMNPPPDGEKVEIVIKMPEELEPQPLRVMYRSSVCRKVVHDGDGRPESLEGYNGYGSELTRRGATEFYEAKLSIDGGGRCKWRLSNVVFGIKYRLPSRFGESVTQGTGGTVIVKFDGNRAQLSVGGTRKVVGPYLTIVKDYYPWVSEKFIDGYARRANLSSENRGYLNYEAREARSIYFEPVLHSDVVVTSVSPKKHVIGDFIKFYYPDGSVESDWRARPNFEKMQKIRLAAEAKK</sequence>
<dbReference type="PROSITE" id="PS51257">
    <property type="entry name" value="PROKAR_LIPOPROTEIN"/>
    <property type="match status" value="1"/>
</dbReference>
<protein>
    <recommendedName>
        <fullName evidence="4">Lipoprotein</fullName>
    </recommendedName>
</protein>
<evidence type="ECO:0000313" key="3">
    <source>
        <dbReference type="Proteomes" id="UP000182332"/>
    </source>
</evidence>
<dbReference type="RefSeq" id="WP_074885628.1">
    <property type="nucleotide sequence ID" value="NZ_FOHW01000004.1"/>
</dbReference>
<accession>A0A1I0ANL1</accession>
<dbReference type="EMBL" id="FOHW01000004">
    <property type="protein sequence ID" value="SES95951.1"/>
    <property type="molecule type" value="Genomic_DNA"/>
</dbReference>
<dbReference type="OrthoDB" id="8890083at2"/>
<organism evidence="2 3">
    <name type="scientific">Pseudomonas graminis</name>
    <dbReference type="NCBI Taxonomy" id="158627"/>
    <lineage>
        <taxon>Bacteria</taxon>
        <taxon>Pseudomonadati</taxon>
        <taxon>Pseudomonadota</taxon>
        <taxon>Gammaproteobacteria</taxon>
        <taxon>Pseudomonadales</taxon>
        <taxon>Pseudomonadaceae</taxon>
        <taxon>Pseudomonas</taxon>
    </lineage>
</organism>
<evidence type="ECO:0000256" key="1">
    <source>
        <dbReference type="SAM" id="SignalP"/>
    </source>
</evidence>
<keyword evidence="1" id="KW-0732">Signal</keyword>
<dbReference type="Proteomes" id="UP000182332">
    <property type="component" value="Unassembled WGS sequence"/>
</dbReference>
<proteinExistence type="predicted"/>
<gene>
    <name evidence="2" type="ORF">SAMN05216197_104103</name>
</gene>
<name>A0A1I0ANL1_9PSED</name>
<reference evidence="2 3" key="1">
    <citation type="submission" date="2016-10" db="EMBL/GenBank/DDBJ databases">
        <authorList>
            <person name="de Groot N.N."/>
        </authorList>
    </citation>
    <scope>NUCLEOTIDE SEQUENCE [LARGE SCALE GENOMIC DNA]</scope>
    <source>
        <strain evidence="2 3">DSM 11363</strain>
    </source>
</reference>